<proteinExistence type="predicted"/>
<dbReference type="Proteomes" id="UP000438476">
    <property type="component" value="Unassembled WGS sequence"/>
</dbReference>
<sequence>MVGIYDDLIAAGVKGDNITPHHIPSNARMQLEGVSRGDGIAINMEQPYHSRGLFSDFSPTCP</sequence>
<dbReference type="EMBL" id="WTYT01000006">
    <property type="protein sequence ID" value="MXO66719.1"/>
    <property type="molecule type" value="Genomic_DNA"/>
</dbReference>
<protein>
    <submittedName>
        <fullName evidence="1">Uncharacterized protein</fullName>
    </submittedName>
</protein>
<evidence type="ECO:0000313" key="1">
    <source>
        <dbReference type="EMBL" id="MXO66719.1"/>
    </source>
</evidence>
<comment type="caution">
    <text evidence="1">The sequence shown here is derived from an EMBL/GenBank/DDBJ whole genome shotgun (WGS) entry which is preliminary data.</text>
</comment>
<organism evidence="1 2">
    <name type="scientific">Altericroceibacterium endophyticum</name>
    <dbReference type="NCBI Taxonomy" id="1808508"/>
    <lineage>
        <taxon>Bacteria</taxon>
        <taxon>Pseudomonadati</taxon>
        <taxon>Pseudomonadota</taxon>
        <taxon>Alphaproteobacteria</taxon>
        <taxon>Sphingomonadales</taxon>
        <taxon>Erythrobacteraceae</taxon>
        <taxon>Altericroceibacterium</taxon>
    </lineage>
</organism>
<name>A0A6I4T892_9SPHN</name>
<keyword evidence="2" id="KW-1185">Reference proteome</keyword>
<accession>A0A6I4T892</accession>
<gene>
    <name evidence="1" type="ORF">GRI91_13215</name>
</gene>
<dbReference type="OrthoDB" id="8052205at2"/>
<reference evidence="1 2" key="1">
    <citation type="submission" date="2019-12" db="EMBL/GenBank/DDBJ databases">
        <title>Genomic-based taxomic classification of the family Erythrobacteraceae.</title>
        <authorList>
            <person name="Xu L."/>
        </authorList>
    </citation>
    <scope>NUCLEOTIDE SEQUENCE [LARGE SCALE GENOMIC DNA]</scope>
    <source>
        <strain evidence="1 2">LMG 29518</strain>
    </source>
</reference>
<dbReference type="AlphaFoldDB" id="A0A6I4T892"/>
<evidence type="ECO:0000313" key="2">
    <source>
        <dbReference type="Proteomes" id="UP000438476"/>
    </source>
</evidence>
<dbReference type="RefSeq" id="WP_160737175.1">
    <property type="nucleotide sequence ID" value="NZ_WTYT01000006.1"/>
</dbReference>